<comment type="subcellular location">
    <subcellularLocation>
        <location evidence="1">Nucleus</location>
    </subcellularLocation>
</comment>
<dbReference type="Proteomes" id="UP000095287">
    <property type="component" value="Unplaced"/>
</dbReference>
<keyword evidence="5" id="KW-0863">Zinc-finger</keyword>
<proteinExistence type="inferred from homology"/>
<dbReference type="SMART" id="SM00249">
    <property type="entry name" value="PHD"/>
    <property type="match status" value="2"/>
</dbReference>
<sequence>MVEKGKYDTNLASVPRGHQRKYNSKTVVLYPNAEQFKSFSGCVAALERRKAHLMSGIAKIVPPAGWHPRPKKRTNYNDIDNLEIRTPVREQVTKVGKHIYLKINHEVDEPETVSKFAECAKKPEYRNPVPEASVQETVQKYWEVFGQGTEAIYGADVEGSIYEDGVEDCNVGNLRTILDLLNEQKVRIPGVNTCYLYFGMWKTTFPWHAEDVDLYSINYLHFGAPKFWYAISSEYADRFERLANQMFPEQARECSAFMRHKNYQIHPDLLREHNIPFETMIQYPGEVIVTFPRGYHMGFNMGYNCAESTNFALDRWIDYGKNATVCKCAKGGVQIDMTPFMEKYRPQEVEPWRNYWYTCSTKPVIAPSNVQGESKLQTRQIRPVQQWMKGYDQKQFDVEKLWSDYSVDLENEAKFNEYRARCSPHCAICQYFWPDPLQTEKHEVPKSSPRAITDLIYNKGINPQGMSCYLYEELELFSDDLQRTLLQCISCKVVVHSSCYPCKIPEDQTIKRDQWKCMRCCEPNRAIREAAACHLCKLRGGALIRAKKGRDDGLFVHIVCALANRRTWFDDPIKKSLAITLPQRKQNSDCHDCPLREDYLNATPEYFHESLFECDLCGKLGEGLVMCVKCDEERPSLYHATCARAAGLTLQRRDWPTLTTLVCEHDMNAFSQNSQELFGDLNVDDDVIAWIDDGKKVLKGVVVGTSSTRCCAVEFMDCSSSSDVSPADIVACACKNTCSQLNTGEHIFGARVFVIWEDGMRYAAYFHGVADVKRYKIKIGPRTYEMSRDELYGPHDYIPQKVIDDYYRLNKEKEEQSVPPYKKQRTM</sequence>
<evidence type="ECO:0000259" key="12">
    <source>
        <dbReference type="PROSITE" id="PS51184"/>
    </source>
</evidence>
<dbReference type="Pfam" id="PF02373">
    <property type="entry name" value="JmjC"/>
    <property type="match status" value="1"/>
</dbReference>
<evidence type="ECO:0000259" key="11">
    <source>
        <dbReference type="PROSITE" id="PS51183"/>
    </source>
</evidence>
<dbReference type="Pfam" id="PF13832">
    <property type="entry name" value="zf-HC5HC2H_2"/>
    <property type="match status" value="1"/>
</dbReference>
<evidence type="ECO:0000313" key="15">
    <source>
        <dbReference type="WBParaSite" id="L893_g29972.t1"/>
    </source>
</evidence>
<dbReference type="InterPro" id="IPR034732">
    <property type="entry name" value="EPHD"/>
</dbReference>
<dbReference type="SMART" id="SM00545">
    <property type="entry name" value="JmjN"/>
    <property type="match status" value="1"/>
</dbReference>
<dbReference type="PROSITE" id="PS51805">
    <property type="entry name" value="EPHD"/>
    <property type="match status" value="1"/>
</dbReference>
<feature type="domain" description="JmjN" evidence="11">
    <location>
        <begin position="26"/>
        <end position="69"/>
    </location>
</feature>
<dbReference type="GO" id="GO:0000785">
    <property type="term" value="C:chromatin"/>
    <property type="evidence" value="ECO:0007669"/>
    <property type="project" value="TreeGrafter"/>
</dbReference>
<dbReference type="InterPro" id="IPR003349">
    <property type="entry name" value="JmjN"/>
</dbReference>
<evidence type="ECO:0000313" key="14">
    <source>
        <dbReference type="Proteomes" id="UP000095287"/>
    </source>
</evidence>
<accession>A0A1I7ZUP0</accession>
<evidence type="ECO:0000256" key="9">
    <source>
        <dbReference type="ARBA" id="ARBA00023242"/>
    </source>
</evidence>
<keyword evidence="6" id="KW-0862">Zinc</keyword>
<dbReference type="PANTHER" id="PTHR10694">
    <property type="entry name" value="LYSINE-SPECIFIC DEMETHYLASE"/>
    <property type="match status" value="1"/>
</dbReference>
<dbReference type="InterPro" id="IPR001965">
    <property type="entry name" value="Znf_PHD"/>
</dbReference>
<comment type="similarity">
    <text evidence="2">Belongs to the JHDM3 histone demethylase family.</text>
</comment>
<dbReference type="PROSITE" id="PS51183">
    <property type="entry name" value="JMJN"/>
    <property type="match status" value="1"/>
</dbReference>
<dbReference type="GO" id="GO:0140684">
    <property type="term" value="F:histone H3K9me2/H3K9me3 demethylase activity"/>
    <property type="evidence" value="ECO:0007669"/>
    <property type="project" value="UniProtKB-EC"/>
</dbReference>
<keyword evidence="4" id="KW-0479">Metal-binding</keyword>
<dbReference type="Gene3D" id="2.60.120.650">
    <property type="entry name" value="Cupin"/>
    <property type="match status" value="1"/>
</dbReference>
<dbReference type="GO" id="GO:0010468">
    <property type="term" value="P:regulation of gene expression"/>
    <property type="evidence" value="ECO:0007669"/>
    <property type="project" value="TreeGrafter"/>
</dbReference>
<evidence type="ECO:0000256" key="1">
    <source>
        <dbReference type="ARBA" id="ARBA00004123"/>
    </source>
</evidence>
<evidence type="ECO:0000256" key="6">
    <source>
        <dbReference type="ARBA" id="ARBA00022833"/>
    </source>
</evidence>
<keyword evidence="8" id="KW-0223">Dioxygenase</keyword>
<evidence type="ECO:0000256" key="7">
    <source>
        <dbReference type="ARBA" id="ARBA00022853"/>
    </source>
</evidence>
<dbReference type="Gene3D" id="3.10.330.70">
    <property type="match status" value="1"/>
</dbReference>
<dbReference type="EC" id="1.14.11.66" evidence="3"/>
<evidence type="ECO:0000256" key="2">
    <source>
        <dbReference type="ARBA" id="ARBA00009711"/>
    </source>
</evidence>
<keyword evidence="14" id="KW-1185">Reference proteome</keyword>
<keyword evidence="7" id="KW-0156">Chromatin regulator</keyword>
<dbReference type="PANTHER" id="PTHR10694:SF129">
    <property type="entry name" value="LYSINE-SPECIFIC DEMETHYLASE 4B-RELATED"/>
    <property type="match status" value="1"/>
</dbReference>
<dbReference type="SUPFAM" id="SSF57903">
    <property type="entry name" value="FYVE/PHD zinc finger"/>
    <property type="match status" value="1"/>
</dbReference>
<evidence type="ECO:0000256" key="10">
    <source>
        <dbReference type="ARBA" id="ARBA00049349"/>
    </source>
</evidence>
<dbReference type="GO" id="GO:0051864">
    <property type="term" value="F:histone H3K36 demethylase activity"/>
    <property type="evidence" value="ECO:0007669"/>
    <property type="project" value="TreeGrafter"/>
</dbReference>
<dbReference type="SMART" id="SM00558">
    <property type="entry name" value="JmjC"/>
    <property type="match status" value="1"/>
</dbReference>
<dbReference type="GO" id="GO:0008270">
    <property type="term" value="F:zinc ion binding"/>
    <property type="evidence" value="ECO:0007669"/>
    <property type="project" value="UniProtKB-KW"/>
</dbReference>
<comment type="catalytic activity">
    <reaction evidence="10">
        <text>N(6),N(6),N(6)-trimethyl-L-lysyl(9)-[histone H3] + 2 2-oxoglutarate + 2 O2 = N(6)-methyl-L-lysyl(9)-[histone H3] + 2 formaldehyde + 2 succinate + 2 CO2</text>
        <dbReference type="Rhea" id="RHEA:60200"/>
        <dbReference type="Rhea" id="RHEA-COMP:15538"/>
        <dbReference type="Rhea" id="RHEA-COMP:15542"/>
        <dbReference type="ChEBI" id="CHEBI:15379"/>
        <dbReference type="ChEBI" id="CHEBI:16526"/>
        <dbReference type="ChEBI" id="CHEBI:16810"/>
        <dbReference type="ChEBI" id="CHEBI:16842"/>
        <dbReference type="ChEBI" id="CHEBI:30031"/>
        <dbReference type="ChEBI" id="CHEBI:61929"/>
        <dbReference type="ChEBI" id="CHEBI:61961"/>
        <dbReference type="EC" id="1.14.11.66"/>
    </reaction>
</comment>
<dbReference type="InterPro" id="IPR013083">
    <property type="entry name" value="Znf_RING/FYVE/PHD"/>
</dbReference>
<dbReference type="Gene3D" id="3.30.40.10">
    <property type="entry name" value="Zinc/RING finger domain, C3HC4 (zinc finger)"/>
    <property type="match status" value="1"/>
</dbReference>
<reference evidence="15" key="1">
    <citation type="submission" date="2016-11" db="UniProtKB">
        <authorList>
            <consortium name="WormBaseParasite"/>
        </authorList>
    </citation>
    <scope>IDENTIFICATION</scope>
</reference>
<dbReference type="WBParaSite" id="L893_g29972.t1">
    <property type="protein sequence ID" value="L893_g29972.t1"/>
    <property type="gene ID" value="L893_g29972"/>
</dbReference>
<evidence type="ECO:0000256" key="4">
    <source>
        <dbReference type="ARBA" id="ARBA00022723"/>
    </source>
</evidence>
<dbReference type="GO" id="GO:0005634">
    <property type="term" value="C:nucleus"/>
    <property type="evidence" value="ECO:0007669"/>
    <property type="project" value="UniProtKB-SubCell"/>
</dbReference>
<evidence type="ECO:0000259" key="13">
    <source>
        <dbReference type="PROSITE" id="PS51805"/>
    </source>
</evidence>
<protein>
    <recommendedName>
        <fullName evidence="3">[histone H3]-trimethyl-L-lysine(9) demethylase</fullName>
        <ecNumber evidence="3">1.14.11.66</ecNumber>
    </recommendedName>
</protein>
<organism evidence="14 15">
    <name type="scientific">Steinernema glaseri</name>
    <dbReference type="NCBI Taxonomy" id="37863"/>
    <lineage>
        <taxon>Eukaryota</taxon>
        <taxon>Metazoa</taxon>
        <taxon>Ecdysozoa</taxon>
        <taxon>Nematoda</taxon>
        <taxon>Chromadorea</taxon>
        <taxon>Rhabditida</taxon>
        <taxon>Tylenchina</taxon>
        <taxon>Panagrolaimomorpha</taxon>
        <taxon>Strongyloidoidea</taxon>
        <taxon>Steinernematidae</taxon>
        <taxon>Steinernema</taxon>
    </lineage>
</organism>
<evidence type="ECO:0000256" key="3">
    <source>
        <dbReference type="ARBA" id="ARBA00012900"/>
    </source>
</evidence>
<dbReference type="PROSITE" id="PS51184">
    <property type="entry name" value="JMJC"/>
    <property type="match status" value="1"/>
</dbReference>
<evidence type="ECO:0000256" key="8">
    <source>
        <dbReference type="ARBA" id="ARBA00022964"/>
    </source>
</evidence>
<feature type="domain" description="PHD-type" evidence="13">
    <location>
        <begin position="530"/>
        <end position="667"/>
    </location>
</feature>
<keyword evidence="8" id="KW-0560">Oxidoreductase</keyword>
<keyword evidence="9" id="KW-0539">Nucleus</keyword>
<name>A0A1I7ZUP0_9BILA</name>
<dbReference type="InterPro" id="IPR003347">
    <property type="entry name" value="JmjC_dom"/>
</dbReference>
<dbReference type="AlphaFoldDB" id="A0A1I7ZUP0"/>
<dbReference type="SUPFAM" id="SSF51197">
    <property type="entry name" value="Clavaminate synthase-like"/>
    <property type="match status" value="1"/>
</dbReference>
<dbReference type="InterPro" id="IPR011011">
    <property type="entry name" value="Znf_FYVE_PHD"/>
</dbReference>
<feature type="domain" description="JmjC" evidence="12">
    <location>
        <begin position="160"/>
        <end position="328"/>
    </location>
</feature>
<evidence type="ECO:0000256" key="5">
    <source>
        <dbReference type="ARBA" id="ARBA00022771"/>
    </source>
</evidence>